<evidence type="ECO:0000256" key="3">
    <source>
        <dbReference type="ARBA" id="ARBA00022553"/>
    </source>
</evidence>
<evidence type="ECO:0000256" key="4">
    <source>
        <dbReference type="ARBA" id="ARBA00022679"/>
    </source>
</evidence>
<dbReference type="PROSITE" id="PS50109">
    <property type="entry name" value="HIS_KIN"/>
    <property type="match status" value="1"/>
</dbReference>
<name>L8JPJ0_9BACT</name>
<reference evidence="9 10" key="1">
    <citation type="submission" date="2012-12" db="EMBL/GenBank/DDBJ databases">
        <title>Genome assembly of Fulvivirga imtechensis AK7.</title>
        <authorList>
            <person name="Nupur N."/>
            <person name="Khatri I."/>
            <person name="Kumar R."/>
            <person name="Subramanian S."/>
            <person name="Pinnaka A."/>
        </authorList>
    </citation>
    <scope>NUCLEOTIDE SEQUENCE [LARGE SCALE GENOMIC DNA]</scope>
    <source>
        <strain evidence="9 10">AK7</strain>
    </source>
</reference>
<feature type="domain" description="Histidine kinase" evidence="8">
    <location>
        <begin position="93"/>
        <end position="309"/>
    </location>
</feature>
<feature type="transmembrane region" description="Helical" evidence="7">
    <location>
        <begin position="47"/>
        <end position="70"/>
    </location>
</feature>
<dbReference type="RefSeq" id="WP_009580675.1">
    <property type="nucleotide sequence ID" value="NZ_AMZN01000048.1"/>
</dbReference>
<dbReference type="GO" id="GO:0000155">
    <property type="term" value="F:phosphorelay sensor kinase activity"/>
    <property type="evidence" value="ECO:0007669"/>
    <property type="project" value="InterPro"/>
</dbReference>
<keyword evidence="5" id="KW-0418">Kinase</keyword>
<dbReference type="OrthoDB" id="9810447at2"/>
<dbReference type="AlphaFoldDB" id="L8JPJ0"/>
<dbReference type="SMART" id="SM00387">
    <property type="entry name" value="HATPase_c"/>
    <property type="match status" value="1"/>
</dbReference>
<dbReference type="Pfam" id="PF02518">
    <property type="entry name" value="HATPase_c"/>
    <property type="match status" value="1"/>
</dbReference>
<dbReference type="SUPFAM" id="SSF55874">
    <property type="entry name" value="ATPase domain of HSP90 chaperone/DNA topoisomerase II/histidine kinase"/>
    <property type="match status" value="1"/>
</dbReference>
<evidence type="ECO:0000256" key="2">
    <source>
        <dbReference type="ARBA" id="ARBA00012438"/>
    </source>
</evidence>
<dbReference type="CDD" id="cd00075">
    <property type="entry name" value="HATPase"/>
    <property type="match status" value="1"/>
</dbReference>
<dbReference type="InterPro" id="IPR005467">
    <property type="entry name" value="His_kinase_dom"/>
</dbReference>
<keyword evidence="4" id="KW-0808">Transferase</keyword>
<evidence type="ECO:0000256" key="7">
    <source>
        <dbReference type="SAM" id="Phobius"/>
    </source>
</evidence>
<dbReference type="EMBL" id="AMZN01000048">
    <property type="protein sequence ID" value="ELR70876.1"/>
    <property type="molecule type" value="Genomic_DNA"/>
</dbReference>
<evidence type="ECO:0000259" key="8">
    <source>
        <dbReference type="PROSITE" id="PS50109"/>
    </source>
</evidence>
<sequence>MRIKNQLFQLSRKLQKGYIITILACVLAVLCYAILQLFIPYTSFTNGLLLTVIISILVSYPVTHLVFLYAQTIKKKNEEVKMHNEIKNRLIYILSHDIKSPLSNIQQTLQMIRDSSLQGDEFLALSDNFSRDIANTLNLTRNIIRWIQVQQDDFKPDIHFLKLNEAITETIELYRPIAEKKDINLLSTGSGEMGIHTDREMFKVVLRNLISNAIKFTHPGGNIIVNYSCEINACFVSVSDNGIGIDQEKIDDLFNIHQMSSEKGTLNERGTGIGLHLSKNILDHLQGKIWVESEPGSGTTFHFTLPDIQAPSQS</sequence>
<feature type="transmembrane region" description="Helical" evidence="7">
    <location>
        <begin position="20"/>
        <end position="41"/>
    </location>
</feature>
<dbReference type="FunFam" id="3.30.565.10:FF:000006">
    <property type="entry name" value="Sensor histidine kinase WalK"/>
    <property type="match status" value="1"/>
</dbReference>
<keyword evidence="6" id="KW-0902">Two-component regulatory system</keyword>
<dbReference type="Proteomes" id="UP000011135">
    <property type="component" value="Unassembled WGS sequence"/>
</dbReference>
<dbReference type="EC" id="2.7.13.3" evidence="2"/>
<evidence type="ECO:0000256" key="6">
    <source>
        <dbReference type="ARBA" id="ARBA00023012"/>
    </source>
</evidence>
<protein>
    <recommendedName>
        <fullName evidence="2">histidine kinase</fullName>
        <ecNumber evidence="2">2.7.13.3</ecNumber>
    </recommendedName>
</protein>
<gene>
    <name evidence="9" type="ORF">C900_03311</name>
</gene>
<evidence type="ECO:0000313" key="9">
    <source>
        <dbReference type="EMBL" id="ELR70876.1"/>
    </source>
</evidence>
<dbReference type="PANTHER" id="PTHR43711">
    <property type="entry name" value="TWO-COMPONENT HISTIDINE KINASE"/>
    <property type="match status" value="1"/>
</dbReference>
<keyword evidence="10" id="KW-1185">Reference proteome</keyword>
<comment type="caution">
    <text evidence="9">The sequence shown here is derived from an EMBL/GenBank/DDBJ whole genome shotgun (WGS) entry which is preliminary data.</text>
</comment>
<dbReference type="InterPro" id="IPR036890">
    <property type="entry name" value="HATPase_C_sf"/>
</dbReference>
<dbReference type="PANTHER" id="PTHR43711:SF1">
    <property type="entry name" value="HISTIDINE KINASE 1"/>
    <property type="match status" value="1"/>
</dbReference>
<dbReference type="SUPFAM" id="SSF47384">
    <property type="entry name" value="Homodimeric domain of signal transducing histidine kinase"/>
    <property type="match status" value="1"/>
</dbReference>
<evidence type="ECO:0000256" key="5">
    <source>
        <dbReference type="ARBA" id="ARBA00022777"/>
    </source>
</evidence>
<dbReference type="InterPro" id="IPR003661">
    <property type="entry name" value="HisK_dim/P_dom"/>
</dbReference>
<dbReference type="Gene3D" id="3.30.565.10">
    <property type="entry name" value="Histidine kinase-like ATPase, C-terminal domain"/>
    <property type="match status" value="1"/>
</dbReference>
<dbReference type="eggNOG" id="COG2205">
    <property type="taxonomic scope" value="Bacteria"/>
</dbReference>
<dbReference type="InterPro" id="IPR050736">
    <property type="entry name" value="Sensor_HK_Regulatory"/>
</dbReference>
<dbReference type="CDD" id="cd00082">
    <property type="entry name" value="HisKA"/>
    <property type="match status" value="1"/>
</dbReference>
<comment type="catalytic activity">
    <reaction evidence="1">
        <text>ATP + protein L-histidine = ADP + protein N-phospho-L-histidine.</text>
        <dbReference type="EC" id="2.7.13.3"/>
    </reaction>
</comment>
<dbReference type="STRING" id="1237149.C900_03311"/>
<accession>L8JPJ0</accession>
<dbReference type="Gene3D" id="1.10.287.130">
    <property type="match status" value="1"/>
</dbReference>
<keyword evidence="3" id="KW-0597">Phosphoprotein</keyword>
<keyword evidence="7" id="KW-1133">Transmembrane helix</keyword>
<keyword evidence="7" id="KW-0472">Membrane</keyword>
<evidence type="ECO:0000256" key="1">
    <source>
        <dbReference type="ARBA" id="ARBA00000085"/>
    </source>
</evidence>
<keyword evidence="7" id="KW-0812">Transmembrane</keyword>
<proteinExistence type="predicted"/>
<dbReference type="InterPro" id="IPR004358">
    <property type="entry name" value="Sig_transdc_His_kin-like_C"/>
</dbReference>
<dbReference type="InterPro" id="IPR036097">
    <property type="entry name" value="HisK_dim/P_sf"/>
</dbReference>
<evidence type="ECO:0000313" key="10">
    <source>
        <dbReference type="Proteomes" id="UP000011135"/>
    </source>
</evidence>
<dbReference type="InterPro" id="IPR003594">
    <property type="entry name" value="HATPase_dom"/>
</dbReference>
<dbReference type="PRINTS" id="PR00344">
    <property type="entry name" value="BCTRLSENSOR"/>
</dbReference>
<organism evidence="9 10">
    <name type="scientific">Fulvivirga imtechensis AK7</name>
    <dbReference type="NCBI Taxonomy" id="1237149"/>
    <lineage>
        <taxon>Bacteria</taxon>
        <taxon>Pseudomonadati</taxon>
        <taxon>Bacteroidota</taxon>
        <taxon>Cytophagia</taxon>
        <taxon>Cytophagales</taxon>
        <taxon>Fulvivirgaceae</taxon>
        <taxon>Fulvivirga</taxon>
    </lineage>
</organism>